<dbReference type="EMBL" id="KL662101">
    <property type="protein sequence ID" value="KFM23926.1"/>
    <property type="molecule type" value="Genomic_DNA"/>
</dbReference>
<dbReference type="KEGG" id="apro:F751_6894"/>
<dbReference type="AlphaFoldDB" id="A0A087SDX2"/>
<evidence type="ECO:0000313" key="1">
    <source>
        <dbReference type="EMBL" id="KFM23926.1"/>
    </source>
</evidence>
<accession>A0A087SDX2</accession>
<proteinExistence type="predicted"/>
<gene>
    <name evidence="1" type="ORF">F751_6894</name>
</gene>
<dbReference type="Proteomes" id="UP000028924">
    <property type="component" value="Unassembled WGS sequence"/>
</dbReference>
<name>A0A087SDX2_AUXPR</name>
<sequence>MLKGTFQLVLGQLAHNSRTKRLHTISSRIRLPHSVRTSASRWQVVLKSSSACSNPQDYSGSAL</sequence>
<reference evidence="1 2" key="1">
    <citation type="journal article" date="2014" name="BMC Genomics">
        <title>Oil accumulation mechanisms of the oleaginous microalga Chlorella protothecoides revealed through its genome, transcriptomes, and proteomes.</title>
        <authorList>
            <person name="Gao C."/>
            <person name="Wang Y."/>
            <person name="Shen Y."/>
            <person name="Yan D."/>
            <person name="He X."/>
            <person name="Dai J."/>
            <person name="Wu Q."/>
        </authorList>
    </citation>
    <scope>NUCLEOTIDE SEQUENCE [LARGE SCALE GENOMIC DNA]</scope>
    <source>
        <strain evidence="1 2">0710</strain>
    </source>
</reference>
<keyword evidence="2" id="KW-1185">Reference proteome</keyword>
<dbReference type="GeneID" id="23618285"/>
<organism evidence="1 2">
    <name type="scientific">Auxenochlorella protothecoides</name>
    <name type="common">Green microalga</name>
    <name type="synonym">Chlorella protothecoides</name>
    <dbReference type="NCBI Taxonomy" id="3075"/>
    <lineage>
        <taxon>Eukaryota</taxon>
        <taxon>Viridiplantae</taxon>
        <taxon>Chlorophyta</taxon>
        <taxon>core chlorophytes</taxon>
        <taxon>Trebouxiophyceae</taxon>
        <taxon>Chlorellales</taxon>
        <taxon>Chlorellaceae</taxon>
        <taxon>Auxenochlorella</taxon>
    </lineage>
</organism>
<protein>
    <submittedName>
        <fullName evidence="1">Uncharacterized protein</fullName>
    </submittedName>
</protein>
<dbReference type="RefSeq" id="XP_011396804.1">
    <property type="nucleotide sequence ID" value="XM_011398502.1"/>
</dbReference>
<evidence type="ECO:0000313" key="2">
    <source>
        <dbReference type="Proteomes" id="UP000028924"/>
    </source>
</evidence>